<dbReference type="InterPro" id="IPR017946">
    <property type="entry name" value="PLC-like_Pdiesterase_TIM-brl"/>
</dbReference>
<reference evidence="2 3" key="1">
    <citation type="submission" date="2017-12" db="EMBL/GenBank/DDBJ databases">
        <title>Sequencing, de novo assembly and annotation of complete genome of a new Thraustochytrid species, strain FCC1311.</title>
        <authorList>
            <person name="Sedici K."/>
            <person name="Godart F."/>
            <person name="Aiese Cigliano R."/>
            <person name="Sanseverino W."/>
            <person name="Barakat M."/>
            <person name="Ortet P."/>
            <person name="Marechal E."/>
            <person name="Cagnac O."/>
            <person name="Amato A."/>
        </authorList>
    </citation>
    <scope>NUCLEOTIDE SEQUENCE [LARGE SCALE GENOMIC DNA]</scope>
</reference>
<gene>
    <name evidence="2" type="ORF">FCC1311_056072</name>
</gene>
<keyword evidence="3" id="KW-1185">Reference proteome</keyword>
<name>A0A2R5GFM3_9STRA</name>
<dbReference type="AlphaFoldDB" id="A0A2R5GFM3"/>
<dbReference type="PROSITE" id="PS51704">
    <property type="entry name" value="GP_PDE"/>
    <property type="match status" value="1"/>
</dbReference>
<evidence type="ECO:0000313" key="3">
    <source>
        <dbReference type="Proteomes" id="UP000241890"/>
    </source>
</evidence>
<evidence type="ECO:0000259" key="1">
    <source>
        <dbReference type="PROSITE" id="PS51704"/>
    </source>
</evidence>
<protein>
    <submittedName>
        <fullName evidence="2">Glycerophosphodiester phosphodiesterase 1</fullName>
    </submittedName>
</protein>
<dbReference type="EMBL" id="BEYU01000056">
    <property type="protein sequence ID" value="GBG29385.1"/>
    <property type="molecule type" value="Genomic_DNA"/>
</dbReference>
<sequence length="326" mass="36387">METVELEEMLLMPETDRSEEFEQLVDMVGRLDEMLLERLVAHRGFHAVGDRLQRPLENTVKAYREAAQAGVRLAECDITLTADGYLVLCHDSTTERLAKDPLLDSARLQVSDLTWAEAQAIGLLDGSYLALLQDVLDQARSYGSKIVVEIKSGADNVAQALVQMIHERPENLAAISVVMSFDADIITAFSQHMRSAAHDLGLAPEDMPSMLLLLRNPRNLEDQDDDVIEQELDFSRPEDALAIMMGHLERAKGLEGPLEGLYIQLHESMIVDPEVRKVIEEFASRHVLGIWTSSSQQSLDCVATCEQLIELGVRFINTDFPSSFVL</sequence>
<accession>A0A2R5GFM3</accession>
<dbReference type="PANTHER" id="PTHR46211:SF1">
    <property type="entry name" value="GLYCEROPHOSPHODIESTER PHOSPHODIESTERASE, CYTOPLASMIC"/>
    <property type="match status" value="1"/>
</dbReference>
<dbReference type="InParanoid" id="A0A2R5GFM3"/>
<proteinExistence type="predicted"/>
<dbReference type="Pfam" id="PF03009">
    <property type="entry name" value="GDPD"/>
    <property type="match status" value="1"/>
</dbReference>
<dbReference type="InterPro" id="IPR030395">
    <property type="entry name" value="GP_PDE_dom"/>
</dbReference>
<dbReference type="SUPFAM" id="SSF51695">
    <property type="entry name" value="PLC-like phosphodiesterases"/>
    <property type="match status" value="1"/>
</dbReference>
<dbReference type="OrthoDB" id="1058301at2759"/>
<organism evidence="2 3">
    <name type="scientific">Hondaea fermentalgiana</name>
    <dbReference type="NCBI Taxonomy" id="2315210"/>
    <lineage>
        <taxon>Eukaryota</taxon>
        <taxon>Sar</taxon>
        <taxon>Stramenopiles</taxon>
        <taxon>Bigyra</taxon>
        <taxon>Labyrinthulomycetes</taxon>
        <taxon>Thraustochytrida</taxon>
        <taxon>Thraustochytriidae</taxon>
        <taxon>Hondaea</taxon>
    </lineage>
</organism>
<comment type="caution">
    <text evidence="2">The sequence shown here is derived from an EMBL/GenBank/DDBJ whole genome shotgun (WGS) entry which is preliminary data.</text>
</comment>
<evidence type="ECO:0000313" key="2">
    <source>
        <dbReference type="EMBL" id="GBG29385.1"/>
    </source>
</evidence>
<dbReference type="GO" id="GO:0006629">
    <property type="term" value="P:lipid metabolic process"/>
    <property type="evidence" value="ECO:0007669"/>
    <property type="project" value="InterPro"/>
</dbReference>
<dbReference type="PANTHER" id="PTHR46211">
    <property type="entry name" value="GLYCEROPHOSPHORYL DIESTER PHOSPHODIESTERASE"/>
    <property type="match status" value="1"/>
</dbReference>
<dbReference type="Gene3D" id="3.20.20.190">
    <property type="entry name" value="Phosphatidylinositol (PI) phosphodiesterase"/>
    <property type="match status" value="1"/>
</dbReference>
<feature type="domain" description="GP-PDE" evidence="1">
    <location>
        <begin position="37"/>
        <end position="326"/>
    </location>
</feature>
<dbReference type="GO" id="GO:0008081">
    <property type="term" value="F:phosphoric diester hydrolase activity"/>
    <property type="evidence" value="ECO:0007669"/>
    <property type="project" value="InterPro"/>
</dbReference>
<dbReference type="Proteomes" id="UP000241890">
    <property type="component" value="Unassembled WGS sequence"/>
</dbReference>